<evidence type="ECO:0000313" key="2">
    <source>
        <dbReference type="EMBL" id="KAH3889235.1"/>
    </source>
</evidence>
<name>A0A9D4N569_DREPO</name>
<proteinExistence type="predicted"/>
<protein>
    <recommendedName>
        <fullName evidence="1">C-type lectin domain-containing protein</fullName>
    </recommendedName>
</protein>
<comment type="caution">
    <text evidence="2">The sequence shown here is derived from an EMBL/GenBank/DDBJ whole genome shotgun (WGS) entry which is preliminary data.</text>
</comment>
<feature type="domain" description="C-type lectin" evidence="1">
    <location>
        <begin position="8"/>
        <end position="82"/>
    </location>
</feature>
<dbReference type="InterPro" id="IPR016186">
    <property type="entry name" value="C-type_lectin-like/link_sf"/>
</dbReference>
<dbReference type="SUPFAM" id="SSF56436">
    <property type="entry name" value="C-type lectin-like"/>
    <property type="match status" value="1"/>
</dbReference>
<gene>
    <name evidence="2" type="ORF">DPMN_013286</name>
</gene>
<reference evidence="2" key="2">
    <citation type="submission" date="2020-11" db="EMBL/GenBank/DDBJ databases">
        <authorList>
            <person name="McCartney M.A."/>
            <person name="Auch B."/>
            <person name="Kono T."/>
            <person name="Mallez S."/>
            <person name="Becker A."/>
            <person name="Gohl D.M."/>
            <person name="Silverstein K.A.T."/>
            <person name="Koren S."/>
            <person name="Bechman K.B."/>
            <person name="Herman A."/>
            <person name="Abrahante J.E."/>
            <person name="Garbe J."/>
        </authorList>
    </citation>
    <scope>NUCLEOTIDE SEQUENCE</scope>
    <source>
        <strain evidence="2">Duluth1</strain>
        <tissue evidence="2">Whole animal</tissue>
    </source>
</reference>
<keyword evidence="3" id="KW-1185">Reference proteome</keyword>
<dbReference type="Gene3D" id="3.10.100.10">
    <property type="entry name" value="Mannose-Binding Protein A, subunit A"/>
    <property type="match status" value="1"/>
</dbReference>
<dbReference type="Pfam" id="PF00059">
    <property type="entry name" value="Lectin_C"/>
    <property type="match status" value="1"/>
</dbReference>
<accession>A0A9D4N569</accession>
<dbReference type="AlphaFoldDB" id="A0A9D4N569"/>
<evidence type="ECO:0000259" key="1">
    <source>
        <dbReference type="PROSITE" id="PS50041"/>
    </source>
</evidence>
<dbReference type="InterPro" id="IPR001304">
    <property type="entry name" value="C-type_lectin-like"/>
</dbReference>
<dbReference type="EMBL" id="JAIWYP010000001">
    <property type="protein sequence ID" value="KAH3889235.1"/>
    <property type="molecule type" value="Genomic_DNA"/>
</dbReference>
<evidence type="ECO:0000313" key="3">
    <source>
        <dbReference type="Proteomes" id="UP000828390"/>
    </source>
</evidence>
<dbReference type="CDD" id="cd00037">
    <property type="entry name" value="CLECT"/>
    <property type="match status" value="1"/>
</dbReference>
<sequence>MKYSVPKSILTCVQEKFQKATNKNKTHYFVTAEYWLGATDLQVDGTFRWHHSQEVVGTDFRSWAPGNPSGGPENCMEIVVGF</sequence>
<dbReference type="Proteomes" id="UP000828390">
    <property type="component" value="Unassembled WGS sequence"/>
</dbReference>
<organism evidence="2 3">
    <name type="scientific">Dreissena polymorpha</name>
    <name type="common">Zebra mussel</name>
    <name type="synonym">Mytilus polymorpha</name>
    <dbReference type="NCBI Taxonomy" id="45954"/>
    <lineage>
        <taxon>Eukaryota</taxon>
        <taxon>Metazoa</taxon>
        <taxon>Spiralia</taxon>
        <taxon>Lophotrochozoa</taxon>
        <taxon>Mollusca</taxon>
        <taxon>Bivalvia</taxon>
        <taxon>Autobranchia</taxon>
        <taxon>Heteroconchia</taxon>
        <taxon>Euheterodonta</taxon>
        <taxon>Imparidentia</taxon>
        <taxon>Neoheterodontei</taxon>
        <taxon>Myida</taxon>
        <taxon>Dreissenoidea</taxon>
        <taxon>Dreissenidae</taxon>
        <taxon>Dreissena</taxon>
    </lineage>
</organism>
<dbReference type="PROSITE" id="PS50041">
    <property type="entry name" value="C_TYPE_LECTIN_2"/>
    <property type="match status" value="1"/>
</dbReference>
<dbReference type="InterPro" id="IPR016187">
    <property type="entry name" value="CTDL_fold"/>
</dbReference>
<reference evidence="2" key="1">
    <citation type="journal article" date="2019" name="bioRxiv">
        <title>The Genome of the Zebra Mussel, Dreissena polymorpha: A Resource for Invasive Species Research.</title>
        <authorList>
            <person name="McCartney M.A."/>
            <person name="Auch B."/>
            <person name="Kono T."/>
            <person name="Mallez S."/>
            <person name="Zhang Y."/>
            <person name="Obille A."/>
            <person name="Becker A."/>
            <person name="Abrahante J.E."/>
            <person name="Garbe J."/>
            <person name="Badalamenti J.P."/>
            <person name="Herman A."/>
            <person name="Mangelson H."/>
            <person name="Liachko I."/>
            <person name="Sullivan S."/>
            <person name="Sone E.D."/>
            <person name="Koren S."/>
            <person name="Silverstein K.A.T."/>
            <person name="Beckman K.B."/>
            <person name="Gohl D.M."/>
        </authorList>
    </citation>
    <scope>NUCLEOTIDE SEQUENCE</scope>
    <source>
        <strain evidence="2">Duluth1</strain>
        <tissue evidence="2">Whole animal</tissue>
    </source>
</reference>